<feature type="transmembrane region" description="Helical" evidence="2">
    <location>
        <begin position="204"/>
        <end position="224"/>
    </location>
</feature>
<proteinExistence type="predicted"/>
<dbReference type="eggNOG" id="arCOG01572">
    <property type="taxonomic scope" value="Archaea"/>
</dbReference>
<sequence length="279" mass="29113">MRPNEPTMSPRIDQFHTVAQVEIPPFLEETVAGVVAFLPRLVGALVVLLVGWAVGTAVGSAVRSLTDRIGLDTMAMDTPLGRIMGGSRRAVSSTFGELAKWFVYALAILAAANVLAIQVLSEWVTTAVSYLPAFVAGLAVIVLGFVVADFIGDAIMRTRAATQTAYTSWFATGTRMFLYFTAIVIGLDTMGIDVGILYTFAEAFAWGLAAAVAIGAGVALGWGGHSYVAENIDRWMGTARSATPEPSGSAATDGGTVTDGGAETPAPTDLSALRDCDDA</sequence>
<dbReference type="STRING" id="797114.C475_21444"/>
<dbReference type="EMBL" id="AOIU01000048">
    <property type="protein sequence ID" value="ELZ19905.1"/>
    <property type="molecule type" value="Genomic_DNA"/>
</dbReference>
<keyword evidence="4" id="KW-1185">Reference proteome</keyword>
<feature type="transmembrane region" description="Helical" evidence="2">
    <location>
        <begin position="41"/>
        <end position="62"/>
    </location>
</feature>
<feature type="transmembrane region" description="Helical" evidence="2">
    <location>
        <begin position="101"/>
        <end position="121"/>
    </location>
</feature>
<protein>
    <submittedName>
        <fullName evidence="3">TM helix repeat-containing protein</fullName>
    </submittedName>
</protein>
<reference evidence="3 4" key="1">
    <citation type="journal article" date="2014" name="PLoS Genet.">
        <title>Phylogenetically driven sequencing of extremely halophilic archaea reveals strategies for static and dynamic osmo-response.</title>
        <authorList>
            <person name="Becker E.A."/>
            <person name="Seitzer P.M."/>
            <person name="Tritt A."/>
            <person name="Larsen D."/>
            <person name="Krusor M."/>
            <person name="Yao A.I."/>
            <person name="Wu D."/>
            <person name="Madern D."/>
            <person name="Eisen J.A."/>
            <person name="Darling A.E."/>
            <person name="Facciotti M.T."/>
        </authorList>
    </citation>
    <scope>NUCLEOTIDE SEQUENCE [LARGE SCALE GENOMIC DNA]</scope>
    <source>
        <strain evidence="3 4">2-9-1</strain>
    </source>
</reference>
<evidence type="ECO:0000313" key="4">
    <source>
        <dbReference type="Proteomes" id="UP000011626"/>
    </source>
</evidence>
<evidence type="ECO:0000313" key="3">
    <source>
        <dbReference type="EMBL" id="ELZ19905.1"/>
    </source>
</evidence>
<dbReference type="InterPro" id="IPR008910">
    <property type="entry name" value="MSC_TM_helix"/>
</dbReference>
<keyword evidence="2" id="KW-1133">Transmembrane helix</keyword>
<evidence type="ECO:0000256" key="2">
    <source>
        <dbReference type="SAM" id="Phobius"/>
    </source>
</evidence>
<dbReference type="Proteomes" id="UP000011626">
    <property type="component" value="Unassembled WGS sequence"/>
</dbReference>
<keyword evidence="2" id="KW-0472">Membrane</keyword>
<dbReference type="Gene3D" id="1.10.287.1260">
    <property type="match status" value="2"/>
</dbReference>
<evidence type="ECO:0000256" key="1">
    <source>
        <dbReference type="SAM" id="MobiDB-lite"/>
    </source>
</evidence>
<keyword evidence="2" id="KW-0812">Transmembrane</keyword>
<dbReference type="PATRIC" id="fig|797114.5.peg.4324"/>
<accession>M0C9J2</accession>
<organism evidence="3 4">
    <name type="scientific">Halosimplex carlsbadense 2-9-1</name>
    <dbReference type="NCBI Taxonomy" id="797114"/>
    <lineage>
        <taxon>Archaea</taxon>
        <taxon>Methanobacteriati</taxon>
        <taxon>Methanobacteriota</taxon>
        <taxon>Stenosarchaea group</taxon>
        <taxon>Halobacteria</taxon>
        <taxon>Halobacteriales</taxon>
        <taxon>Haloarculaceae</taxon>
        <taxon>Halosimplex</taxon>
    </lineage>
</organism>
<name>M0C9J2_9EURY</name>
<gene>
    <name evidence="3" type="ORF">C475_21444</name>
</gene>
<feature type="region of interest" description="Disordered" evidence="1">
    <location>
        <begin position="239"/>
        <end position="279"/>
    </location>
</feature>
<dbReference type="AlphaFoldDB" id="M0C9J2"/>
<feature type="compositionally biased region" description="Low complexity" evidence="1">
    <location>
        <begin position="247"/>
        <end position="262"/>
    </location>
</feature>
<dbReference type="Pfam" id="PF05552">
    <property type="entry name" value="MS_channel_1st_1"/>
    <property type="match status" value="1"/>
</dbReference>
<comment type="caution">
    <text evidence="3">The sequence shown here is derived from an EMBL/GenBank/DDBJ whole genome shotgun (WGS) entry which is preliminary data.</text>
</comment>
<feature type="transmembrane region" description="Helical" evidence="2">
    <location>
        <begin position="133"/>
        <end position="156"/>
    </location>
</feature>